<reference evidence="2" key="1">
    <citation type="journal article" date="2019" name="Int. J. Syst. Evol. Microbiol.">
        <title>The Global Catalogue of Microorganisms (GCM) 10K type strain sequencing project: providing services to taxonomists for standard genome sequencing and annotation.</title>
        <authorList>
            <consortium name="The Broad Institute Genomics Platform"/>
            <consortium name="The Broad Institute Genome Sequencing Center for Infectious Disease"/>
            <person name="Wu L."/>
            <person name="Ma J."/>
        </authorList>
    </citation>
    <scope>NUCLEOTIDE SEQUENCE [LARGE SCALE GENOMIC DNA]</scope>
    <source>
        <strain evidence="2">JCM 4594</strain>
    </source>
</reference>
<comment type="caution">
    <text evidence="1">The sequence shown here is derived from an EMBL/GenBank/DDBJ whole genome shotgun (WGS) entry which is preliminary data.</text>
</comment>
<dbReference type="RefSeq" id="WP_161256256.1">
    <property type="nucleotide sequence ID" value="NZ_BMUU01000008.1"/>
</dbReference>
<dbReference type="Proteomes" id="UP000600946">
    <property type="component" value="Unassembled WGS sequence"/>
</dbReference>
<keyword evidence="2" id="KW-1185">Reference proteome</keyword>
<organism evidence="1 2">
    <name type="scientific">Streptomyces xanthochromogenes</name>
    <dbReference type="NCBI Taxonomy" id="67384"/>
    <lineage>
        <taxon>Bacteria</taxon>
        <taxon>Bacillati</taxon>
        <taxon>Actinomycetota</taxon>
        <taxon>Actinomycetes</taxon>
        <taxon>Kitasatosporales</taxon>
        <taxon>Streptomycetaceae</taxon>
        <taxon>Streptomyces</taxon>
    </lineage>
</organism>
<evidence type="ECO:0008006" key="3">
    <source>
        <dbReference type="Google" id="ProtNLM"/>
    </source>
</evidence>
<proteinExistence type="predicted"/>
<dbReference type="GeneID" id="96292843"/>
<accession>A0ABQ3AGY7</accession>
<evidence type="ECO:0000313" key="2">
    <source>
        <dbReference type="Proteomes" id="UP000600946"/>
    </source>
</evidence>
<protein>
    <recommendedName>
        <fullName evidence="3">Transferase</fullName>
    </recommendedName>
</protein>
<gene>
    <name evidence="1" type="ORF">GCM10010326_49300</name>
</gene>
<name>A0ABQ3AGY7_9ACTN</name>
<sequence>MTTTAESPDTGSASAAPRVDCTADSAGGLTFDVIATSDADATLVLRRHGANAGGEVRLPLTPAAEGLLRAVLPSTVDLAEGVWDMCLSFGTGPEQRLEPGVRDLRALVDREPGPDAERIAVRIPYPVRSGELAVRSWLRRPHAETGTLGFEGPSVTVQGRLYGTEFGPDAAVEARLRGGSGRVHRVAASTGGGGGDFTFTLPYAPLADGLDAKEWLWDLWLLPGSGGPAVRLARILDDVPLKQAIFVYPGAKAGSAVVRPYYTGANDLSVRVDAVRT</sequence>
<dbReference type="EMBL" id="BMUU01000008">
    <property type="protein sequence ID" value="GGY49050.1"/>
    <property type="molecule type" value="Genomic_DNA"/>
</dbReference>
<evidence type="ECO:0000313" key="1">
    <source>
        <dbReference type="EMBL" id="GGY49050.1"/>
    </source>
</evidence>